<dbReference type="InterPro" id="IPR021816">
    <property type="entry name" value="DOCK_C/D_N"/>
</dbReference>
<proteinExistence type="predicted"/>
<dbReference type="InterPro" id="IPR026791">
    <property type="entry name" value="DOCK"/>
</dbReference>
<name>A0A8C5SLZ6_LATLA</name>
<dbReference type="Pfam" id="PF11878">
    <property type="entry name" value="DOCK_C-D_N"/>
    <property type="match status" value="1"/>
</dbReference>
<evidence type="ECO:0000313" key="3">
    <source>
        <dbReference type="Proteomes" id="UP000694406"/>
    </source>
</evidence>
<accession>A0A8C5SLZ6</accession>
<evidence type="ECO:0000313" key="2">
    <source>
        <dbReference type="Ensembl" id="ENSLLTP00000018641.1"/>
    </source>
</evidence>
<dbReference type="AlphaFoldDB" id="A0A8C5SLZ6"/>
<dbReference type="Ensembl" id="ENSLLTT00000019335.1">
    <property type="protein sequence ID" value="ENSLLTP00000018641.1"/>
    <property type="gene ID" value="ENSLLTG00000014087.1"/>
</dbReference>
<evidence type="ECO:0000259" key="1">
    <source>
        <dbReference type="Pfam" id="PF11878"/>
    </source>
</evidence>
<sequence>MGCTTSVVLFKGIRTVIERNCSYICKHQRENKALEYTANTSETDMNTPVQAKPKVIEPIDYENIIVQKKTQIINDGLRELLLFPYDDFQTAVLKRQHQYVCSTIPENAEKEAYSLFVTECIKTYISDWHVVNFKHEDYSGDFRQLPKEQIRKASSSCF</sequence>
<keyword evidence="3" id="KW-1185">Reference proteome</keyword>
<reference evidence="2" key="2">
    <citation type="submission" date="2025-09" db="UniProtKB">
        <authorList>
            <consortium name="Ensembl"/>
        </authorList>
    </citation>
    <scope>IDENTIFICATION</scope>
</reference>
<dbReference type="Proteomes" id="UP000694406">
    <property type="component" value="Unplaced"/>
</dbReference>
<protein>
    <recommendedName>
        <fullName evidence="1">Dedicator of cytokinesis C/D N-terminal domain-containing protein</fullName>
    </recommendedName>
</protein>
<reference evidence="2" key="1">
    <citation type="submission" date="2025-08" db="UniProtKB">
        <authorList>
            <consortium name="Ensembl"/>
        </authorList>
    </citation>
    <scope>IDENTIFICATION</scope>
</reference>
<feature type="domain" description="Dedicator of cytokinesis C/D N-terminal" evidence="1">
    <location>
        <begin position="54"/>
        <end position="152"/>
    </location>
</feature>
<organism evidence="2 3">
    <name type="scientific">Laticauda laticaudata</name>
    <name type="common">Blue-ringed sea krait</name>
    <name type="synonym">Blue-lipped sea krait</name>
    <dbReference type="NCBI Taxonomy" id="8630"/>
    <lineage>
        <taxon>Eukaryota</taxon>
        <taxon>Metazoa</taxon>
        <taxon>Chordata</taxon>
        <taxon>Craniata</taxon>
        <taxon>Vertebrata</taxon>
        <taxon>Euteleostomi</taxon>
        <taxon>Lepidosauria</taxon>
        <taxon>Squamata</taxon>
        <taxon>Bifurcata</taxon>
        <taxon>Unidentata</taxon>
        <taxon>Episquamata</taxon>
        <taxon>Toxicofera</taxon>
        <taxon>Serpentes</taxon>
        <taxon>Colubroidea</taxon>
        <taxon>Elapidae</taxon>
        <taxon>Laticaudinae</taxon>
        <taxon>Laticauda</taxon>
    </lineage>
</organism>
<dbReference type="GeneTree" id="ENSGT00940000155972"/>
<dbReference type="GO" id="GO:0007264">
    <property type="term" value="P:small GTPase-mediated signal transduction"/>
    <property type="evidence" value="ECO:0007669"/>
    <property type="project" value="InterPro"/>
</dbReference>
<dbReference type="PANTHER" id="PTHR23317:SF77">
    <property type="entry name" value="DEDICATOR OF CYTOKINESIS PROTEIN 9"/>
    <property type="match status" value="1"/>
</dbReference>
<dbReference type="PANTHER" id="PTHR23317">
    <property type="entry name" value="DEDICATOR OF CYTOKINESIS DOCK"/>
    <property type="match status" value="1"/>
</dbReference>
<dbReference type="GO" id="GO:0005085">
    <property type="term" value="F:guanyl-nucleotide exchange factor activity"/>
    <property type="evidence" value="ECO:0007669"/>
    <property type="project" value="InterPro"/>
</dbReference>